<dbReference type="PANTHER" id="PTHR14880">
    <property type="entry name" value="PROLINE AND SERINE-RICH PROTEIN 1"/>
    <property type="match status" value="1"/>
</dbReference>
<dbReference type="Proteomes" id="UP000030428">
    <property type="component" value="Unassembled WGS sequence"/>
</dbReference>
<name>A0A4E0QVQ3_9GAMM</name>
<gene>
    <name evidence="2" type="ORF">PN36_05985</name>
</gene>
<comment type="caution">
    <text evidence="2">The sequence shown here is derived from an EMBL/GenBank/DDBJ whole genome shotgun (WGS) entry which is preliminary data.</text>
</comment>
<dbReference type="AlphaFoldDB" id="A0A4E0QVQ3"/>
<organism evidence="2 3">
    <name type="scientific">Candidatus Thiomargarita nelsonii</name>
    <dbReference type="NCBI Taxonomy" id="1003181"/>
    <lineage>
        <taxon>Bacteria</taxon>
        <taxon>Pseudomonadati</taxon>
        <taxon>Pseudomonadota</taxon>
        <taxon>Gammaproteobacteria</taxon>
        <taxon>Thiotrichales</taxon>
        <taxon>Thiotrichaceae</taxon>
        <taxon>Thiomargarita</taxon>
    </lineage>
</organism>
<dbReference type="Pfam" id="PF14771">
    <property type="entry name" value="DUF4476"/>
    <property type="match status" value="2"/>
</dbReference>
<feature type="domain" description="DUF4476" evidence="1">
    <location>
        <begin position="118"/>
        <end position="207"/>
    </location>
</feature>
<protein>
    <recommendedName>
        <fullName evidence="1">DUF4476 domain-containing protein</fullName>
    </recommendedName>
</protein>
<keyword evidence="3" id="KW-1185">Reference proteome</keyword>
<proteinExistence type="predicted"/>
<dbReference type="PANTHER" id="PTHR14880:SF2">
    <property type="entry name" value="PROLINE AND SERINE-RICH PROTEIN 1"/>
    <property type="match status" value="1"/>
</dbReference>
<dbReference type="EMBL" id="JSZA02000017">
    <property type="protein sequence ID" value="TGO03460.1"/>
    <property type="molecule type" value="Genomic_DNA"/>
</dbReference>
<evidence type="ECO:0000313" key="2">
    <source>
        <dbReference type="EMBL" id="TGO03460.1"/>
    </source>
</evidence>
<accession>A0A4E0QVQ3</accession>
<evidence type="ECO:0000313" key="3">
    <source>
        <dbReference type="Proteomes" id="UP000030428"/>
    </source>
</evidence>
<sequence>MEPLNFSELLESLNQESSSKDKKTLVQTVAGKNTFTSYQVSEMLEHFSFSKDQLRTLQVLRPKISDIGNSFQLMDVFTFAKDKKRASQLLGQPENVESALNMLKHRELSQGVEMPAAMEESAFSELLQVLDRQSFPREKLYLIELAAFRNTFTSNQVVLLMEKLKFSRHKLRLLEIIHYRITDPEKNFQIVSAFDRGLDKKRASELLK</sequence>
<dbReference type="InterPro" id="IPR028011">
    <property type="entry name" value="DUF4476"/>
</dbReference>
<feature type="domain" description="DUF4476" evidence="1">
    <location>
        <begin position="1"/>
        <end position="90"/>
    </location>
</feature>
<dbReference type="InterPro" id="IPR042616">
    <property type="entry name" value="PROSER1"/>
</dbReference>
<reference evidence="2 3" key="1">
    <citation type="journal article" date="2016" name="Front. Microbiol.">
        <title>Single-Cell (Meta-)Genomics of a Dimorphic Candidatus Thiomargarita nelsonii Reveals Genomic Plasticity.</title>
        <authorList>
            <person name="Flood B.E."/>
            <person name="Fliss P."/>
            <person name="Jones D.S."/>
            <person name="Dick G.J."/>
            <person name="Jain S."/>
            <person name="Kaster A.K."/>
            <person name="Winkel M."/>
            <person name="Mussmann M."/>
            <person name="Bailey J."/>
        </authorList>
    </citation>
    <scope>NUCLEOTIDE SEQUENCE [LARGE SCALE GENOMIC DNA]</scope>
    <source>
        <strain evidence="2">Hydrate Ridge</strain>
    </source>
</reference>
<evidence type="ECO:0000259" key="1">
    <source>
        <dbReference type="Pfam" id="PF14771"/>
    </source>
</evidence>